<comment type="caution">
    <text evidence="2">The sequence shown here is derived from an EMBL/GenBank/DDBJ whole genome shotgun (WGS) entry which is preliminary data.</text>
</comment>
<name>A0AAD6TEF1_9AGAR</name>
<proteinExistence type="predicted"/>
<feature type="compositionally biased region" description="Low complexity" evidence="1">
    <location>
        <begin position="38"/>
        <end position="56"/>
    </location>
</feature>
<sequence>MFVPFITRKKQLSRRRGGGKSGGAKGGGEEGGGGGTAGTSKSSPVSTSGSSKSATSYGNGGGKVVSIPAGQLFSGRMEGSGTRSQVFGTQTFGSGYPGISGRGVANRGFPFYFWPLSFGVGAGSGAYLASNREYGHADNSSRPGGVMTSASFQSNGTNGTVFRILADNTTTADLITDIFANCSASLASSAAATLPIAYNDSATAPPQPEQVIQYYRASSVALSLDGYNDTAIFQAEGTPDVALPSGIDTTLLDCLNQTIGLAVPLIDGGAGSRWSRAPDNIGLLSVVCVVWLFSTLA</sequence>
<organism evidence="2 3">
    <name type="scientific">Mycena alexandri</name>
    <dbReference type="NCBI Taxonomy" id="1745969"/>
    <lineage>
        <taxon>Eukaryota</taxon>
        <taxon>Fungi</taxon>
        <taxon>Dikarya</taxon>
        <taxon>Basidiomycota</taxon>
        <taxon>Agaricomycotina</taxon>
        <taxon>Agaricomycetes</taxon>
        <taxon>Agaricomycetidae</taxon>
        <taxon>Agaricales</taxon>
        <taxon>Marasmiineae</taxon>
        <taxon>Mycenaceae</taxon>
        <taxon>Mycena</taxon>
    </lineage>
</organism>
<evidence type="ECO:0000313" key="3">
    <source>
        <dbReference type="Proteomes" id="UP001218188"/>
    </source>
</evidence>
<reference evidence="2" key="1">
    <citation type="submission" date="2023-03" db="EMBL/GenBank/DDBJ databases">
        <title>Massive genome expansion in bonnet fungi (Mycena s.s.) driven by repeated elements and novel gene families across ecological guilds.</title>
        <authorList>
            <consortium name="Lawrence Berkeley National Laboratory"/>
            <person name="Harder C.B."/>
            <person name="Miyauchi S."/>
            <person name="Viragh M."/>
            <person name="Kuo A."/>
            <person name="Thoen E."/>
            <person name="Andreopoulos B."/>
            <person name="Lu D."/>
            <person name="Skrede I."/>
            <person name="Drula E."/>
            <person name="Henrissat B."/>
            <person name="Morin E."/>
            <person name="Kohler A."/>
            <person name="Barry K."/>
            <person name="LaButti K."/>
            <person name="Morin E."/>
            <person name="Salamov A."/>
            <person name="Lipzen A."/>
            <person name="Mereny Z."/>
            <person name="Hegedus B."/>
            <person name="Baldrian P."/>
            <person name="Stursova M."/>
            <person name="Weitz H."/>
            <person name="Taylor A."/>
            <person name="Grigoriev I.V."/>
            <person name="Nagy L.G."/>
            <person name="Martin F."/>
            <person name="Kauserud H."/>
        </authorList>
    </citation>
    <scope>NUCLEOTIDE SEQUENCE</scope>
    <source>
        <strain evidence="2">CBHHK200</strain>
    </source>
</reference>
<evidence type="ECO:0000313" key="2">
    <source>
        <dbReference type="EMBL" id="KAJ7044162.1"/>
    </source>
</evidence>
<feature type="compositionally biased region" description="Basic residues" evidence="1">
    <location>
        <begin position="7"/>
        <end position="18"/>
    </location>
</feature>
<gene>
    <name evidence="2" type="ORF">C8F04DRAFT_691203</name>
</gene>
<dbReference type="AlphaFoldDB" id="A0AAD6TEF1"/>
<protein>
    <submittedName>
        <fullName evidence="2">Uncharacterized protein</fullName>
    </submittedName>
</protein>
<evidence type="ECO:0000256" key="1">
    <source>
        <dbReference type="SAM" id="MobiDB-lite"/>
    </source>
</evidence>
<keyword evidence="3" id="KW-1185">Reference proteome</keyword>
<feature type="region of interest" description="Disordered" evidence="1">
    <location>
        <begin position="1"/>
        <end position="60"/>
    </location>
</feature>
<feature type="compositionally biased region" description="Gly residues" evidence="1">
    <location>
        <begin position="19"/>
        <end position="37"/>
    </location>
</feature>
<accession>A0AAD6TEF1</accession>
<dbReference type="Proteomes" id="UP001218188">
    <property type="component" value="Unassembled WGS sequence"/>
</dbReference>
<dbReference type="EMBL" id="JARJCM010000008">
    <property type="protein sequence ID" value="KAJ7044162.1"/>
    <property type="molecule type" value="Genomic_DNA"/>
</dbReference>